<dbReference type="AlphaFoldDB" id="A0A0E9XJ13"/>
<reference evidence="1" key="2">
    <citation type="journal article" date="2015" name="Fish Shellfish Immunol.">
        <title>Early steps in the European eel (Anguilla anguilla)-Vibrio vulnificus interaction in the gills: Role of the RtxA13 toxin.</title>
        <authorList>
            <person name="Callol A."/>
            <person name="Pajuelo D."/>
            <person name="Ebbesson L."/>
            <person name="Teles M."/>
            <person name="MacKenzie S."/>
            <person name="Amaro C."/>
        </authorList>
    </citation>
    <scope>NUCLEOTIDE SEQUENCE</scope>
</reference>
<reference evidence="1" key="1">
    <citation type="submission" date="2014-11" db="EMBL/GenBank/DDBJ databases">
        <authorList>
            <person name="Amaro Gonzalez C."/>
        </authorList>
    </citation>
    <scope>NUCLEOTIDE SEQUENCE</scope>
</reference>
<name>A0A0E9XJ13_ANGAN</name>
<protein>
    <submittedName>
        <fullName evidence="1">Uncharacterized protein</fullName>
    </submittedName>
</protein>
<sequence length="79" mass="9452">MEMIGTDMTKKHYSTVLYNIYIQGLIEALSFHFFQVIPEKQGFHIIYEPHSFYLFLKLCLESLRVIIIQVHMHNSCESW</sequence>
<dbReference type="EMBL" id="GBXM01006161">
    <property type="protein sequence ID" value="JAI02417.1"/>
    <property type="molecule type" value="Transcribed_RNA"/>
</dbReference>
<organism evidence="1">
    <name type="scientific">Anguilla anguilla</name>
    <name type="common">European freshwater eel</name>
    <name type="synonym">Muraena anguilla</name>
    <dbReference type="NCBI Taxonomy" id="7936"/>
    <lineage>
        <taxon>Eukaryota</taxon>
        <taxon>Metazoa</taxon>
        <taxon>Chordata</taxon>
        <taxon>Craniata</taxon>
        <taxon>Vertebrata</taxon>
        <taxon>Euteleostomi</taxon>
        <taxon>Actinopterygii</taxon>
        <taxon>Neopterygii</taxon>
        <taxon>Teleostei</taxon>
        <taxon>Anguilliformes</taxon>
        <taxon>Anguillidae</taxon>
        <taxon>Anguilla</taxon>
    </lineage>
</organism>
<proteinExistence type="predicted"/>
<evidence type="ECO:0000313" key="1">
    <source>
        <dbReference type="EMBL" id="JAI02417.1"/>
    </source>
</evidence>
<accession>A0A0E9XJ13</accession>